<feature type="compositionally biased region" description="Basic and acidic residues" evidence="2">
    <location>
        <begin position="1"/>
        <end position="20"/>
    </location>
</feature>
<dbReference type="InterPro" id="IPR005531">
    <property type="entry name" value="Asp23"/>
</dbReference>
<name>A0A7W3N054_9ACTN</name>
<dbReference type="PANTHER" id="PTHR34297">
    <property type="entry name" value="HYPOTHETICAL CYTOSOLIC PROTEIN-RELATED"/>
    <property type="match status" value="1"/>
</dbReference>
<comment type="caution">
    <text evidence="3">The sequence shown here is derived from an EMBL/GenBank/DDBJ whole genome shotgun (WGS) entry which is preliminary data.</text>
</comment>
<evidence type="ECO:0000313" key="4">
    <source>
        <dbReference type="Proteomes" id="UP000539313"/>
    </source>
</evidence>
<sequence>MTDLDDSRSADGGARNEEAGRPGTGPMPFFPAPPGRHATPPSGMPLSGGPQPLSAPTMAPPMAPPPPPPPPPGRAAAGPAETGPGGAQPGTAAVVKGRITIEDEVVEKVAALAALEVPGVAALSERAEPVRVQVQDNEVAVDLAVVVEYGCVVMDVARQVKTNVARVASRMLGMRVTAVNVVVDDVFLPEDSGVRAARG</sequence>
<feature type="compositionally biased region" description="Pro residues" evidence="2">
    <location>
        <begin position="58"/>
        <end position="73"/>
    </location>
</feature>
<dbReference type="Pfam" id="PF03780">
    <property type="entry name" value="Asp23"/>
    <property type="match status" value="1"/>
</dbReference>
<evidence type="ECO:0000256" key="2">
    <source>
        <dbReference type="SAM" id="MobiDB-lite"/>
    </source>
</evidence>
<dbReference type="AlphaFoldDB" id="A0A7W3N054"/>
<evidence type="ECO:0000256" key="1">
    <source>
        <dbReference type="ARBA" id="ARBA00005721"/>
    </source>
</evidence>
<reference evidence="3 4" key="1">
    <citation type="submission" date="2020-08" db="EMBL/GenBank/DDBJ databases">
        <title>Sequencing the genomes of 1000 actinobacteria strains.</title>
        <authorList>
            <person name="Klenk H.-P."/>
        </authorList>
    </citation>
    <scope>NUCLEOTIDE SEQUENCE [LARGE SCALE GENOMIC DNA]</scope>
    <source>
        <strain evidence="3 4">DSM 45823</strain>
    </source>
</reference>
<protein>
    <submittedName>
        <fullName evidence="3">Putative alkaline shock family protein YloU</fullName>
    </submittedName>
</protein>
<gene>
    <name evidence="3" type="ORF">HNR21_003977</name>
</gene>
<organism evidence="3 4">
    <name type="scientific">Thermomonospora cellulosilytica</name>
    <dbReference type="NCBI Taxonomy" id="1411118"/>
    <lineage>
        <taxon>Bacteria</taxon>
        <taxon>Bacillati</taxon>
        <taxon>Actinomycetota</taxon>
        <taxon>Actinomycetes</taxon>
        <taxon>Streptosporangiales</taxon>
        <taxon>Thermomonosporaceae</taxon>
        <taxon>Thermomonospora</taxon>
    </lineage>
</organism>
<keyword evidence="4" id="KW-1185">Reference proteome</keyword>
<comment type="similarity">
    <text evidence="1">Belongs to the asp23 family.</text>
</comment>
<feature type="region of interest" description="Disordered" evidence="2">
    <location>
        <begin position="1"/>
        <end position="91"/>
    </location>
</feature>
<dbReference type="EMBL" id="JACJII010000001">
    <property type="protein sequence ID" value="MBA9005095.1"/>
    <property type="molecule type" value="Genomic_DNA"/>
</dbReference>
<dbReference type="PANTHER" id="PTHR34297:SF3">
    <property type="entry name" value="ALKALINE SHOCK PROTEIN 23"/>
    <property type="match status" value="1"/>
</dbReference>
<dbReference type="RefSeq" id="WP_220500220.1">
    <property type="nucleotide sequence ID" value="NZ_JACJII010000001.1"/>
</dbReference>
<evidence type="ECO:0000313" key="3">
    <source>
        <dbReference type="EMBL" id="MBA9005095.1"/>
    </source>
</evidence>
<dbReference type="Proteomes" id="UP000539313">
    <property type="component" value="Unassembled WGS sequence"/>
</dbReference>
<accession>A0A7W3N054</accession>
<proteinExistence type="inferred from homology"/>